<evidence type="ECO:0000313" key="2">
    <source>
        <dbReference type="EMBL" id="NKY51504.1"/>
    </source>
</evidence>
<evidence type="ECO:0000259" key="1">
    <source>
        <dbReference type="Pfam" id="PF06983"/>
    </source>
</evidence>
<accession>A0A846Y0R9</accession>
<protein>
    <submittedName>
        <fullName evidence="2">VOC family protein</fullName>
    </submittedName>
</protein>
<dbReference type="Pfam" id="PF06983">
    <property type="entry name" value="3-dmu-9_3-mt"/>
    <property type="match status" value="1"/>
</dbReference>
<sequence>MQSIVTNLWFDDNAEEAAQYYIEALGDGRIIDRWTNGPGQPGKEGTTMAVEFELRGQRFVGINGGPVFHFSEAISLEVRCRDQADIDRVWDALVAGGSEQPCGWLKDKFGLSWQVTSDDWTDYLQGDPAAVARFMDKMLSTHGKFDLAELRAAYAGTA</sequence>
<name>A0A846Y0R9_9NOCA</name>
<dbReference type="CDD" id="cd06588">
    <property type="entry name" value="PhnB_like"/>
    <property type="match status" value="1"/>
</dbReference>
<reference evidence="2 3" key="1">
    <citation type="submission" date="2020-04" db="EMBL/GenBank/DDBJ databases">
        <title>MicrobeNet Type strains.</title>
        <authorList>
            <person name="Nicholson A.C."/>
        </authorList>
    </citation>
    <scope>NUCLEOTIDE SEQUENCE [LARGE SCALE GENOMIC DNA]</scope>
    <source>
        <strain evidence="2 3">JCM 12354</strain>
    </source>
</reference>
<dbReference type="EMBL" id="JAAXOP010000007">
    <property type="protein sequence ID" value="NKY51504.1"/>
    <property type="molecule type" value="Genomic_DNA"/>
</dbReference>
<keyword evidence="3" id="KW-1185">Reference proteome</keyword>
<dbReference type="RefSeq" id="WP_067874692.1">
    <property type="nucleotide sequence ID" value="NZ_JAAXOP010000007.1"/>
</dbReference>
<gene>
    <name evidence="2" type="ORF">HGA08_14865</name>
</gene>
<dbReference type="Gene3D" id="3.10.180.10">
    <property type="entry name" value="2,3-Dihydroxybiphenyl 1,2-Dioxygenase, domain 1"/>
    <property type="match status" value="1"/>
</dbReference>
<proteinExistence type="predicted"/>
<comment type="caution">
    <text evidence="2">The sequence shown here is derived from an EMBL/GenBank/DDBJ whole genome shotgun (WGS) entry which is preliminary data.</text>
</comment>
<organism evidence="2 3">
    <name type="scientific">Nocardia vermiculata</name>
    <dbReference type="NCBI Taxonomy" id="257274"/>
    <lineage>
        <taxon>Bacteria</taxon>
        <taxon>Bacillati</taxon>
        <taxon>Actinomycetota</taxon>
        <taxon>Actinomycetes</taxon>
        <taxon>Mycobacteriales</taxon>
        <taxon>Nocardiaceae</taxon>
        <taxon>Nocardia</taxon>
    </lineage>
</organism>
<dbReference type="AlphaFoldDB" id="A0A846Y0R9"/>
<feature type="domain" description="PhnB-like" evidence="1">
    <location>
        <begin position="3"/>
        <end position="116"/>
    </location>
</feature>
<dbReference type="Proteomes" id="UP000565711">
    <property type="component" value="Unassembled WGS sequence"/>
</dbReference>
<dbReference type="SUPFAM" id="SSF54593">
    <property type="entry name" value="Glyoxalase/Bleomycin resistance protein/Dihydroxybiphenyl dioxygenase"/>
    <property type="match status" value="1"/>
</dbReference>
<dbReference type="PIRSF" id="PIRSF021700">
    <property type="entry name" value="3_dmu_93_MTrfase"/>
    <property type="match status" value="1"/>
</dbReference>
<dbReference type="InterPro" id="IPR028973">
    <property type="entry name" value="PhnB-like"/>
</dbReference>
<evidence type="ECO:0000313" key="3">
    <source>
        <dbReference type="Proteomes" id="UP000565711"/>
    </source>
</evidence>
<dbReference type="InterPro" id="IPR009725">
    <property type="entry name" value="3_dmu_93_MTrfase"/>
</dbReference>
<dbReference type="PANTHER" id="PTHR33990">
    <property type="entry name" value="PROTEIN YJDN-RELATED"/>
    <property type="match status" value="1"/>
</dbReference>
<dbReference type="InterPro" id="IPR029068">
    <property type="entry name" value="Glyas_Bleomycin-R_OHBP_Dase"/>
</dbReference>